<accession>A0A2I0WAY6</accession>
<dbReference type="AlphaFoldDB" id="A0A2I0WAY6"/>
<sequence>MGINDNRVGYSEVVTIHAGTTFHHRDRSKELKILVRAKDDGGGTSEVVV</sequence>
<gene>
    <name evidence="1" type="ORF">MA16_Dca020269</name>
</gene>
<dbReference type="EMBL" id="KZ502802">
    <property type="protein sequence ID" value="PKU72829.1"/>
    <property type="molecule type" value="Genomic_DNA"/>
</dbReference>
<evidence type="ECO:0000313" key="1">
    <source>
        <dbReference type="EMBL" id="PKU72829.1"/>
    </source>
</evidence>
<dbReference type="Proteomes" id="UP000233837">
    <property type="component" value="Unassembled WGS sequence"/>
</dbReference>
<keyword evidence="2" id="KW-1185">Reference proteome</keyword>
<reference evidence="1 2" key="1">
    <citation type="journal article" date="2016" name="Sci. Rep.">
        <title>The Dendrobium catenatum Lindl. genome sequence provides insights into polysaccharide synthase, floral development and adaptive evolution.</title>
        <authorList>
            <person name="Zhang G.Q."/>
            <person name="Xu Q."/>
            <person name="Bian C."/>
            <person name="Tsai W.C."/>
            <person name="Yeh C.M."/>
            <person name="Liu K.W."/>
            <person name="Yoshida K."/>
            <person name="Zhang L.S."/>
            <person name="Chang S.B."/>
            <person name="Chen F."/>
            <person name="Shi Y."/>
            <person name="Su Y.Y."/>
            <person name="Zhang Y.Q."/>
            <person name="Chen L.J."/>
            <person name="Yin Y."/>
            <person name="Lin M."/>
            <person name="Huang H."/>
            <person name="Deng H."/>
            <person name="Wang Z.W."/>
            <person name="Zhu S.L."/>
            <person name="Zhao X."/>
            <person name="Deng C."/>
            <person name="Niu S.C."/>
            <person name="Huang J."/>
            <person name="Wang M."/>
            <person name="Liu G.H."/>
            <person name="Yang H.J."/>
            <person name="Xiao X.J."/>
            <person name="Hsiao Y.Y."/>
            <person name="Wu W.L."/>
            <person name="Chen Y.Y."/>
            <person name="Mitsuda N."/>
            <person name="Ohme-Takagi M."/>
            <person name="Luo Y.B."/>
            <person name="Van de Peer Y."/>
            <person name="Liu Z.J."/>
        </authorList>
    </citation>
    <scope>NUCLEOTIDE SEQUENCE [LARGE SCALE GENOMIC DNA]</scope>
    <source>
        <tissue evidence="1">The whole plant</tissue>
    </source>
</reference>
<organism evidence="1 2">
    <name type="scientific">Dendrobium catenatum</name>
    <dbReference type="NCBI Taxonomy" id="906689"/>
    <lineage>
        <taxon>Eukaryota</taxon>
        <taxon>Viridiplantae</taxon>
        <taxon>Streptophyta</taxon>
        <taxon>Embryophyta</taxon>
        <taxon>Tracheophyta</taxon>
        <taxon>Spermatophyta</taxon>
        <taxon>Magnoliopsida</taxon>
        <taxon>Liliopsida</taxon>
        <taxon>Asparagales</taxon>
        <taxon>Orchidaceae</taxon>
        <taxon>Epidendroideae</taxon>
        <taxon>Malaxideae</taxon>
        <taxon>Dendrobiinae</taxon>
        <taxon>Dendrobium</taxon>
    </lineage>
</organism>
<evidence type="ECO:0000313" key="2">
    <source>
        <dbReference type="Proteomes" id="UP000233837"/>
    </source>
</evidence>
<protein>
    <submittedName>
        <fullName evidence="1">Uncharacterized protein</fullName>
    </submittedName>
</protein>
<proteinExistence type="predicted"/>
<name>A0A2I0WAY6_9ASPA</name>
<reference evidence="1 2" key="2">
    <citation type="journal article" date="2017" name="Nature">
        <title>The Apostasia genome and the evolution of orchids.</title>
        <authorList>
            <person name="Zhang G.Q."/>
            <person name="Liu K.W."/>
            <person name="Li Z."/>
            <person name="Lohaus R."/>
            <person name="Hsiao Y.Y."/>
            <person name="Niu S.C."/>
            <person name="Wang J.Y."/>
            <person name="Lin Y.C."/>
            <person name="Xu Q."/>
            <person name="Chen L.J."/>
            <person name="Yoshida K."/>
            <person name="Fujiwara S."/>
            <person name="Wang Z.W."/>
            <person name="Zhang Y.Q."/>
            <person name="Mitsuda N."/>
            <person name="Wang M."/>
            <person name="Liu G.H."/>
            <person name="Pecoraro L."/>
            <person name="Huang H.X."/>
            <person name="Xiao X.J."/>
            <person name="Lin M."/>
            <person name="Wu X.Y."/>
            <person name="Wu W.L."/>
            <person name="Chen Y.Y."/>
            <person name="Chang S.B."/>
            <person name="Sakamoto S."/>
            <person name="Ohme-Takagi M."/>
            <person name="Yagi M."/>
            <person name="Zeng S.J."/>
            <person name="Shen C.Y."/>
            <person name="Yeh C.M."/>
            <person name="Luo Y.B."/>
            <person name="Tsai W.C."/>
            <person name="Van de Peer Y."/>
            <person name="Liu Z.J."/>
        </authorList>
    </citation>
    <scope>NUCLEOTIDE SEQUENCE [LARGE SCALE GENOMIC DNA]</scope>
    <source>
        <tissue evidence="1">The whole plant</tissue>
    </source>
</reference>